<sequence length="387" mass="46635">MVIITIKQEYEKIYELHQNIDIETILKEHKEFFLRKSLTLDDISDIKKRYMNTKTKRYIYDSVIYYIDKYLNRYMLSLTNISKIFLPNLLNQTHSKFYIGVSDEGIINGIPMCMDMIDNLKQDLEIKMNEYYDNILGLHYNKGNIEIIIGDETYYDFSKLINILKKHTKINIHILKNNNHKNKKCDDLLNKINEALEEEKIYYKDLNKYKLLKKQKCDYNDKYSQAFHKLIRSNVMDEFKEYTSISLTKFNNLLKILHDKIKEHDDVEKYLKNGLYIDKSLYPEDKELDEEYGEYMHLYLEEYKHFKMIQLSKNIVVKAFPQKNPIKKINPILKNISCFNEYLDMNYIMIEIEIPFIKDKNVYIVSKKDKKILKRGYTNDMNMPCTI</sequence>
<organism evidence="1">
    <name type="scientific">viral metagenome</name>
    <dbReference type="NCBI Taxonomy" id="1070528"/>
    <lineage>
        <taxon>unclassified sequences</taxon>
        <taxon>metagenomes</taxon>
        <taxon>organismal metagenomes</taxon>
    </lineage>
</organism>
<evidence type="ECO:0000313" key="1">
    <source>
        <dbReference type="EMBL" id="QHS99747.1"/>
    </source>
</evidence>
<proteinExistence type="predicted"/>
<reference evidence="1" key="1">
    <citation type="journal article" date="2020" name="Nature">
        <title>Giant virus diversity and host interactions through global metagenomics.</title>
        <authorList>
            <person name="Schulz F."/>
            <person name="Roux S."/>
            <person name="Paez-Espino D."/>
            <person name="Jungbluth S."/>
            <person name="Walsh D.A."/>
            <person name="Denef V.J."/>
            <person name="McMahon K.D."/>
            <person name="Konstantinidis K.T."/>
            <person name="Eloe-Fadrosh E.A."/>
            <person name="Kyrpides N.C."/>
            <person name="Woyke T."/>
        </authorList>
    </citation>
    <scope>NUCLEOTIDE SEQUENCE</scope>
    <source>
        <strain evidence="1">GVMAG-M-3300020187-37</strain>
    </source>
</reference>
<accession>A0A6C0C565</accession>
<dbReference type="AlphaFoldDB" id="A0A6C0C565"/>
<protein>
    <submittedName>
        <fullName evidence="1">Uncharacterized protein</fullName>
    </submittedName>
</protein>
<name>A0A6C0C565_9ZZZZ</name>
<dbReference type="EMBL" id="MN739346">
    <property type="protein sequence ID" value="QHS99747.1"/>
    <property type="molecule type" value="Genomic_DNA"/>
</dbReference>